<feature type="signal peptide" evidence="1">
    <location>
        <begin position="1"/>
        <end position="23"/>
    </location>
</feature>
<keyword evidence="3" id="KW-1185">Reference proteome</keyword>
<name>A0A4R8PZC0_9PEZI</name>
<accession>A0A4R8PZC0</accession>
<gene>
    <name evidence="2" type="ORF">C8035_v004685</name>
</gene>
<protein>
    <recommendedName>
        <fullName evidence="4">Secreted protein</fullName>
    </recommendedName>
</protein>
<feature type="chain" id="PRO_5021003239" description="Secreted protein" evidence="1">
    <location>
        <begin position="24"/>
        <end position="144"/>
    </location>
</feature>
<evidence type="ECO:0000313" key="3">
    <source>
        <dbReference type="Proteomes" id="UP000295083"/>
    </source>
</evidence>
<proteinExistence type="predicted"/>
<reference evidence="2 3" key="1">
    <citation type="submission" date="2018-11" db="EMBL/GenBank/DDBJ databases">
        <title>Genome sequence and assembly of Colletotrichum spinosum.</title>
        <authorList>
            <person name="Gan P."/>
            <person name="Shirasu K."/>
        </authorList>
    </citation>
    <scope>NUCLEOTIDE SEQUENCE [LARGE SCALE GENOMIC DNA]</scope>
    <source>
        <strain evidence="2 3">CBS 515.97</strain>
    </source>
</reference>
<comment type="caution">
    <text evidence="2">The sequence shown here is derived from an EMBL/GenBank/DDBJ whole genome shotgun (WGS) entry which is preliminary data.</text>
</comment>
<sequence>MQISILFALLAASAMHLAQPAAASYEAGKAVQVNFYSNSGCSAYTSETAAWWTRSPRAGEYVNGGSAPECFSLNMPGSSQSINVANVWKGSGAQSSGGCDLYDGYNCGGTRRTAGFSGGSGSCLPARSSNGLLWKSARCGVALN</sequence>
<keyword evidence="1" id="KW-0732">Signal</keyword>
<evidence type="ECO:0000313" key="2">
    <source>
        <dbReference type="EMBL" id="TDZ29686.1"/>
    </source>
</evidence>
<dbReference type="AlphaFoldDB" id="A0A4R8PZC0"/>
<evidence type="ECO:0000256" key="1">
    <source>
        <dbReference type="SAM" id="SignalP"/>
    </source>
</evidence>
<dbReference type="EMBL" id="QAPG01000197">
    <property type="protein sequence ID" value="TDZ29686.1"/>
    <property type="molecule type" value="Genomic_DNA"/>
</dbReference>
<dbReference type="Proteomes" id="UP000295083">
    <property type="component" value="Unassembled WGS sequence"/>
</dbReference>
<organism evidence="2 3">
    <name type="scientific">Colletotrichum spinosum</name>
    <dbReference type="NCBI Taxonomy" id="1347390"/>
    <lineage>
        <taxon>Eukaryota</taxon>
        <taxon>Fungi</taxon>
        <taxon>Dikarya</taxon>
        <taxon>Ascomycota</taxon>
        <taxon>Pezizomycotina</taxon>
        <taxon>Sordariomycetes</taxon>
        <taxon>Hypocreomycetidae</taxon>
        <taxon>Glomerellales</taxon>
        <taxon>Glomerellaceae</taxon>
        <taxon>Colletotrichum</taxon>
        <taxon>Colletotrichum orbiculare species complex</taxon>
    </lineage>
</organism>
<evidence type="ECO:0008006" key="4">
    <source>
        <dbReference type="Google" id="ProtNLM"/>
    </source>
</evidence>